<dbReference type="GO" id="GO:0098553">
    <property type="term" value="C:lumenal side of endoplasmic reticulum membrane"/>
    <property type="evidence" value="ECO:0007669"/>
    <property type="project" value="UniProtKB-ARBA"/>
</dbReference>
<dbReference type="GO" id="GO:0002476">
    <property type="term" value="P:antigen processing and presentation of endogenous peptide antigen via MHC class Ib"/>
    <property type="evidence" value="ECO:0007669"/>
    <property type="project" value="TreeGrafter"/>
</dbReference>
<evidence type="ECO:0000256" key="3">
    <source>
        <dbReference type="ARBA" id="ARBA00022859"/>
    </source>
</evidence>
<dbReference type="InterPro" id="IPR050208">
    <property type="entry name" value="MHC_class-I_related"/>
</dbReference>
<dbReference type="GO" id="GO:0042605">
    <property type="term" value="F:peptide antigen binding"/>
    <property type="evidence" value="ECO:0007669"/>
    <property type="project" value="TreeGrafter"/>
</dbReference>
<dbReference type="GO" id="GO:0005102">
    <property type="term" value="F:signaling receptor binding"/>
    <property type="evidence" value="ECO:0007669"/>
    <property type="project" value="TreeGrafter"/>
</dbReference>
<accession>A0A7J7FB22</accession>
<feature type="region of interest" description="Disordered" evidence="6">
    <location>
        <begin position="103"/>
        <end position="193"/>
    </location>
</feature>
<comment type="caution">
    <text evidence="8">The sequence shown here is derived from an EMBL/GenBank/DDBJ whole genome shotgun (WGS) entry which is preliminary data.</text>
</comment>
<feature type="domain" description="MHC class I-like antigen recognition-like" evidence="7">
    <location>
        <begin position="48"/>
        <end position="129"/>
    </location>
</feature>
<dbReference type="InterPro" id="IPR037055">
    <property type="entry name" value="MHC_I-like_Ag-recog_sf"/>
</dbReference>
<dbReference type="EMBL" id="JACDTQ010000823">
    <property type="protein sequence ID" value="KAF5925210.1"/>
    <property type="molecule type" value="Genomic_DNA"/>
</dbReference>
<dbReference type="InterPro" id="IPR011162">
    <property type="entry name" value="MHC_I/II-like_Ag-recog"/>
</dbReference>
<feature type="non-terminal residue" evidence="8">
    <location>
        <position position="1"/>
    </location>
</feature>
<dbReference type="GO" id="GO:0009897">
    <property type="term" value="C:external side of plasma membrane"/>
    <property type="evidence" value="ECO:0007669"/>
    <property type="project" value="TreeGrafter"/>
</dbReference>
<evidence type="ECO:0000256" key="2">
    <source>
        <dbReference type="ARBA" id="ARBA00022451"/>
    </source>
</evidence>
<evidence type="ECO:0000256" key="1">
    <source>
        <dbReference type="ARBA" id="ARBA00004167"/>
    </source>
</evidence>
<dbReference type="Proteomes" id="UP000551758">
    <property type="component" value="Unassembled WGS sequence"/>
</dbReference>
<feature type="compositionally biased region" description="Polar residues" evidence="6">
    <location>
        <begin position="113"/>
        <end position="123"/>
    </location>
</feature>
<feature type="region of interest" description="Disordered" evidence="6">
    <location>
        <begin position="13"/>
        <end position="68"/>
    </location>
</feature>
<evidence type="ECO:0000313" key="9">
    <source>
        <dbReference type="Proteomes" id="UP000551758"/>
    </source>
</evidence>
<dbReference type="AlphaFoldDB" id="A0A7J7FB22"/>
<dbReference type="GO" id="GO:0005615">
    <property type="term" value="C:extracellular space"/>
    <property type="evidence" value="ECO:0007669"/>
    <property type="project" value="TreeGrafter"/>
</dbReference>
<dbReference type="Gene3D" id="3.30.500.10">
    <property type="entry name" value="MHC class I-like antigen recognition-like"/>
    <property type="match status" value="1"/>
</dbReference>
<dbReference type="GO" id="GO:0001916">
    <property type="term" value="P:positive regulation of T cell mediated cytotoxicity"/>
    <property type="evidence" value="ECO:0007669"/>
    <property type="project" value="TreeGrafter"/>
</dbReference>
<dbReference type="GO" id="GO:0006955">
    <property type="term" value="P:immune response"/>
    <property type="evidence" value="ECO:0007669"/>
    <property type="project" value="TreeGrafter"/>
</dbReference>
<evidence type="ECO:0000313" key="8">
    <source>
        <dbReference type="EMBL" id="KAF5925210.1"/>
    </source>
</evidence>
<dbReference type="GO" id="GO:0030670">
    <property type="term" value="C:phagocytic vesicle membrane"/>
    <property type="evidence" value="ECO:0007669"/>
    <property type="project" value="UniProtKB-ARBA"/>
</dbReference>
<dbReference type="SUPFAM" id="SSF54452">
    <property type="entry name" value="MHC antigen-recognition domain"/>
    <property type="match status" value="1"/>
</dbReference>
<reference evidence="8 9" key="1">
    <citation type="journal article" date="2020" name="Mol. Biol. Evol.">
        <title>Interspecific Gene Flow and the Evolution of Specialization in Black and White Rhinoceros.</title>
        <authorList>
            <person name="Moodley Y."/>
            <person name="Westbury M.V."/>
            <person name="Russo I.M."/>
            <person name="Gopalakrishnan S."/>
            <person name="Rakotoarivelo A."/>
            <person name="Olsen R.A."/>
            <person name="Prost S."/>
            <person name="Tunstall T."/>
            <person name="Ryder O.A."/>
            <person name="Dalen L."/>
            <person name="Bruford M.W."/>
        </authorList>
    </citation>
    <scope>NUCLEOTIDE SEQUENCE [LARGE SCALE GENOMIC DNA]</scope>
    <source>
        <strain evidence="8">SBR-YM</strain>
        <tissue evidence="8">Skin</tissue>
    </source>
</reference>
<dbReference type="PANTHER" id="PTHR16675:SF251">
    <property type="entry name" value="HLA CLASS I HISTOCOMPATIBILITY ANTIGEN, C ALPHA CHAIN"/>
    <property type="match status" value="1"/>
</dbReference>
<keyword evidence="3" id="KW-0391">Immunity</keyword>
<keyword evidence="2" id="KW-0490">MHC I</keyword>
<evidence type="ECO:0000256" key="4">
    <source>
        <dbReference type="ARBA" id="ARBA00023136"/>
    </source>
</evidence>
<dbReference type="Pfam" id="PF00129">
    <property type="entry name" value="MHC_I"/>
    <property type="match status" value="1"/>
</dbReference>
<evidence type="ECO:0000259" key="7">
    <source>
        <dbReference type="Pfam" id="PF00129"/>
    </source>
</evidence>
<dbReference type="PANTHER" id="PTHR16675">
    <property type="entry name" value="MHC CLASS I-RELATED"/>
    <property type="match status" value="1"/>
</dbReference>
<protein>
    <recommendedName>
        <fullName evidence="7">MHC class I-like antigen recognition-like domain-containing protein</fullName>
    </recommendedName>
</protein>
<organism evidence="8 9">
    <name type="scientific">Diceros bicornis minor</name>
    <name type="common">South-central black rhinoceros</name>
    <dbReference type="NCBI Taxonomy" id="77932"/>
    <lineage>
        <taxon>Eukaryota</taxon>
        <taxon>Metazoa</taxon>
        <taxon>Chordata</taxon>
        <taxon>Craniata</taxon>
        <taxon>Vertebrata</taxon>
        <taxon>Euteleostomi</taxon>
        <taxon>Mammalia</taxon>
        <taxon>Eutheria</taxon>
        <taxon>Laurasiatheria</taxon>
        <taxon>Perissodactyla</taxon>
        <taxon>Rhinocerotidae</taxon>
        <taxon>Diceros</taxon>
    </lineage>
</organism>
<keyword evidence="4" id="KW-0472">Membrane</keyword>
<keyword evidence="9" id="KW-1185">Reference proteome</keyword>
<name>A0A7J7FB22_DICBM</name>
<evidence type="ECO:0000256" key="6">
    <source>
        <dbReference type="SAM" id="MobiDB-lite"/>
    </source>
</evidence>
<keyword evidence="5" id="KW-0325">Glycoprotein</keyword>
<sequence>WTLVRVVFGFSVSRPTRPLPNPGRITLGPGDPRREEGGAGLSPSPPPGSHSTRYLKTSASRPGPREPGFTAVGYVDDTQFARFDSDATSPRMEQWAPWMEQEGPECWDHQTPGVKSTAQTQSEPARLLQPERSRCARGSGSRSRPPIPYGPVGVPWESGRLQWRRLPPPERKPALLDRGGHGGSDHPAQVGEG</sequence>
<feature type="compositionally biased region" description="Basic and acidic residues" evidence="6">
    <location>
        <begin position="167"/>
        <end position="184"/>
    </location>
</feature>
<dbReference type="GO" id="GO:0042612">
    <property type="term" value="C:MHC class I protein complex"/>
    <property type="evidence" value="ECO:0007669"/>
    <property type="project" value="UniProtKB-KW"/>
</dbReference>
<gene>
    <name evidence="8" type="ORF">HPG69_008894</name>
</gene>
<proteinExistence type="predicted"/>
<dbReference type="GO" id="GO:0002486">
    <property type="term" value="P:antigen processing and presentation of endogenous peptide antigen via MHC class I via ER pathway, TAP-independent"/>
    <property type="evidence" value="ECO:0007669"/>
    <property type="project" value="TreeGrafter"/>
</dbReference>
<evidence type="ECO:0000256" key="5">
    <source>
        <dbReference type="ARBA" id="ARBA00023180"/>
    </source>
</evidence>
<comment type="subcellular location">
    <subcellularLocation>
        <location evidence="1">Membrane</location>
        <topology evidence="1">Single-pass membrane protein</topology>
    </subcellularLocation>
</comment>
<dbReference type="InterPro" id="IPR011161">
    <property type="entry name" value="MHC_I-like_Ag-recog"/>
</dbReference>